<feature type="compositionally biased region" description="Basic and acidic residues" evidence="1">
    <location>
        <begin position="63"/>
        <end position="74"/>
    </location>
</feature>
<evidence type="ECO:0000256" key="1">
    <source>
        <dbReference type="SAM" id="MobiDB-lite"/>
    </source>
</evidence>
<keyword evidence="4" id="KW-1185">Reference proteome</keyword>
<feature type="chain" id="PRO_5047248579" evidence="2">
    <location>
        <begin position="25"/>
        <end position="92"/>
    </location>
</feature>
<evidence type="ECO:0000313" key="4">
    <source>
        <dbReference type="Proteomes" id="UP000648257"/>
    </source>
</evidence>
<gene>
    <name evidence="3" type="ORF">H8K52_19665</name>
</gene>
<keyword evidence="2" id="KW-0732">Signal</keyword>
<accession>A0ABR6XBB2</accession>
<sequence length="92" mass="9515">MNMSNKAMIAVALAGLMGSMSVMAQDEKKMATSGKTEKCFGIAKAGQNDCATKSGSHSCAGQAKKDNDPSEWKKVPSGTCEKMGGKLDAPKA</sequence>
<organism evidence="3 4">
    <name type="scientific">Undibacterium seohonense</name>
    <dbReference type="NCBI Taxonomy" id="1344950"/>
    <lineage>
        <taxon>Bacteria</taxon>
        <taxon>Pseudomonadati</taxon>
        <taxon>Pseudomonadota</taxon>
        <taxon>Betaproteobacteria</taxon>
        <taxon>Burkholderiales</taxon>
        <taxon>Oxalobacteraceae</taxon>
        <taxon>Undibacterium</taxon>
    </lineage>
</organism>
<dbReference type="InterPro" id="IPR018740">
    <property type="entry name" value="DUF2282_membr"/>
</dbReference>
<reference evidence="3 4" key="1">
    <citation type="submission" date="2020-08" db="EMBL/GenBank/DDBJ databases">
        <title>Novel species isolated from subtropical streams in China.</title>
        <authorList>
            <person name="Lu H."/>
        </authorList>
    </citation>
    <scope>NUCLEOTIDE SEQUENCE [LARGE SCALE GENOMIC DNA]</scope>
    <source>
        <strain evidence="3 4">KACC 16656</strain>
    </source>
</reference>
<protein>
    <submittedName>
        <fullName evidence="3">DUF2282 domain-containing protein</fullName>
    </submittedName>
</protein>
<dbReference type="EMBL" id="JACOFW010000038">
    <property type="protein sequence ID" value="MBC3809564.1"/>
    <property type="molecule type" value="Genomic_DNA"/>
</dbReference>
<evidence type="ECO:0000256" key="2">
    <source>
        <dbReference type="SAM" id="SignalP"/>
    </source>
</evidence>
<comment type="caution">
    <text evidence="3">The sequence shown here is derived from an EMBL/GenBank/DDBJ whole genome shotgun (WGS) entry which is preliminary data.</text>
</comment>
<feature type="compositionally biased region" description="Basic and acidic residues" evidence="1">
    <location>
        <begin position="83"/>
        <end position="92"/>
    </location>
</feature>
<dbReference type="Proteomes" id="UP000648257">
    <property type="component" value="Unassembled WGS sequence"/>
</dbReference>
<dbReference type="Pfam" id="PF10048">
    <property type="entry name" value="DUF2282"/>
    <property type="match status" value="1"/>
</dbReference>
<feature type="region of interest" description="Disordered" evidence="1">
    <location>
        <begin position="48"/>
        <end position="92"/>
    </location>
</feature>
<name>A0ABR6XBB2_9BURK</name>
<proteinExistence type="predicted"/>
<evidence type="ECO:0000313" key="3">
    <source>
        <dbReference type="EMBL" id="MBC3809564.1"/>
    </source>
</evidence>
<feature type="compositionally biased region" description="Polar residues" evidence="1">
    <location>
        <begin position="49"/>
        <end position="59"/>
    </location>
</feature>
<feature type="signal peptide" evidence="2">
    <location>
        <begin position="1"/>
        <end position="24"/>
    </location>
</feature>